<reference evidence="7" key="1">
    <citation type="journal article" date="2023" name="Plant J.">
        <title>Genome sequences and population genomics provide insights into the demographic history, inbreeding, and mutation load of two 'living fossil' tree species of Dipteronia.</title>
        <authorList>
            <person name="Feng Y."/>
            <person name="Comes H.P."/>
            <person name="Chen J."/>
            <person name="Zhu S."/>
            <person name="Lu R."/>
            <person name="Zhang X."/>
            <person name="Li P."/>
            <person name="Qiu J."/>
            <person name="Olsen K.M."/>
            <person name="Qiu Y."/>
        </authorList>
    </citation>
    <scope>NUCLEOTIDE SEQUENCE</scope>
    <source>
        <strain evidence="7">NBL</strain>
    </source>
</reference>
<evidence type="ECO:0000256" key="3">
    <source>
        <dbReference type="ARBA" id="ARBA00022840"/>
    </source>
</evidence>
<keyword evidence="3" id="KW-0067">ATP-binding</keyword>
<keyword evidence="4" id="KW-0648">Protein biosynthesis</keyword>
<dbReference type="InterPro" id="IPR045864">
    <property type="entry name" value="aa-tRNA-synth_II/BPL/LPL"/>
</dbReference>
<organism evidence="7 8">
    <name type="scientific">Dipteronia sinensis</name>
    <dbReference type="NCBI Taxonomy" id="43782"/>
    <lineage>
        <taxon>Eukaryota</taxon>
        <taxon>Viridiplantae</taxon>
        <taxon>Streptophyta</taxon>
        <taxon>Embryophyta</taxon>
        <taxon>Tracheophyta</taxon>
        <taxon>Spermatophyta</taxon>
        <taxon>Magnoliopsida</taxon>
        <taxon>eudicotyledons</taxon>
        <taxon>Gunneridae</taxon>
        <taxon>Pentapetalae</taxon>
        <taxon>rosids</taxon>
        <taxon>malvids</taxon>
        <taxon>Sapindales</taxon>
        <taxon>Sapindaceae</taxon>
        <taxon>Hippocastanoideae</taxon>
        <taxon>Acereae</taxon>
        <taxon>Dipteronia</taxon>
    </lineage>
</organism>
<feature type="domain" description="Aminoacyl-tRNA synthetase class II (D/K/N)" evidence="6">
    <location>
        <begin position="33"/>
        <end position="84"/>
    </location>
</feature>
<dbReference type="EMBL" id="JANJYJ010000010">
    <property type="protein sequence ID" value="KAK3184900.1"/>
    <property type="molecule type" value="Genomic_DNA"/>
</dbReference>
<sequence>MWNIDIVHFSPFVGNRRKVLFVFQILFLENAQNIVECFRDEDLRADRQHEFTQLDMELAFTPLENMLKLNEDLIRKVARSITQAELITAWIGAENGWIWPQLVGARRPLVMAKTWKLVVLGGGRLVVARRRLDGDKTGGSCW</sequence>
<protein>
    <recommendedName>
        <fullName evidence="6">Aminoacyl-tRNA synthetase class II (D/K/N) domain-containing protein</fullName>
    </recommendedName>
</protein>
<dbReference type="PANTHER" id="PTHR22594">
    <property type="entry name" value="ASPARTYL/LYSYL-TRNA SYNTHETASE"/>
    <property type="match status" value="1"/>
</dbReference>
<dbReference type="InterPro" id="IPR004364">
    <property type="entry name" value="Aa-tRNA-synt_II"/>
</dbReference>
<gene>
    <name evidence="7" type="ORF">Dsin_032186</name>
</gene>
<keyword evidence="5" id="KW-0030">Aminoacyl-tRNA synthetase</keyword>
<dbReference type="SUPFAM" id="SSF55681">
    <property type="entry name" value="Class II aaRS and biotin synthetases"/>
    <property type="match status" value="1"/>
</dbReference>
<dbReference type="GO" id="GO:0005524">
    <property type="term" value="F:ATP binding"/>
    <property type="evidence" value="ECO:0007669"/>
    <property type="project" value="UniProtKB-KW"/>
</dbReference>
<keyword evidence="1" id="KW-0436">Ligase</keyword>
<proteinExistence type="predicted"/>
<evidence type="ECO:0000256" key="4">
    <source>
        <dbReference type="ARBA" id="ARBA00022917"/>
    </source>
</evidence>
<name>A0AAD9ZMZ4_9ROSI</name>
<evidence type="ECO:0000256" key="5">
    <source>
        <dbReference type="ARBA" id="ARBA00023146"/>
    </source>
</evidence>
<dbReference type="GO" id="GO:0006422">
    <property type="term" value="P:aspartyl-tRNA aminoacylation"/>
    <property type="evidence" value="ECO:0007669"/>
    <property type="project" value="TreeGrafter"/>
</dbReference>
<dbReference type="GO" id="GO:0005739">
    <property type="term" value="C:mitochondrion"/>
    <property type="evidence" value="ECO:0007669"/>
    <property type="project" value="TreeGrafter"/>
</dbReference>
<keyword evidence="8" id="KW-1185">Reference proteome</keyword>
<evidence type="ECO:0000259" key="6">
    <source>
        <dbReference type="Pfam" id="PF00152"/>
    </source>
</evidence>
<dbReference type="GO" id="GO:0004815">
    <property type="term" value="F:aspartate-tRNA ligase activity"/>
    <property type="evidence" value="ECO:0007669"/>
    <property type="project" value="TreeGrafter"/>
</dbReference>
<dbReference type="PANTHER" id="PTHR22594:SF5">
    <property type="entry name" value="ASPARTATE--TRNA LIGASE, MITOCHONDRIAL"/>
    <property type="match status" value="1"/>
</dbReference>
<evidence type="ECO:0000256" key="1">
    <source>
        <dbReference type="ARBA" id="ARBA00022598"/>
    </source>
</evidence>
<evidence type="ECO:0000313" key="8">
    <source>
        <dbReference type="Proteomes" id="UP001281410"/>
    </source>
</evidence>
<dbReference type="AlphaFoldDB" id="A0AAD9ZMZ4"/>
<keyword evidence="2" id="KW-0547">Nucleotide-binding</keyword>
<dbReference type="Gene3D" id="3.30.930.10">
    <property type="entry name" value="Bira Bifunctional Protein, Domain 2"/>
    <property type="match status" value="1"/>
</dbReference>
<dbReference type="Pfam" id="PF00152">
    <property type="entry name" value="tRNA-synt_2"/>
    <property type="match status" value="1"/>
</dbReference>
<dbReference type="Proteomes" id="UP001281410">
    <property type="component" value="Unassembled WGS sequence"/>
</dbReference>
<evidence type="ECO:0000313" key="7">
    <source>
        <dbReference type="EMBL" id="KAK3184900.1"/>
    </source>
</evidence>
<evidence type="ECO:0000256" key="2">
    <source>
        <dbReference type="ARBA" id="ARBA00022741"/>
    </source>
</evidence>
<comment type="caution">
    <text evidence="7">The sequence shown here is derived from an EMBL/GenBank/DDBJ whole genome shotgun (WGS) entry which is preliminary data.</text>
</comment>
<accession>A0AAD9ZMZ4</accession>